<reference evidence="3" key="1">
    <citation type="journal article" date="2006" name="Science">
        <title>Ancient noncoding elements conserved in the human genome.</title>
        <authorList>
            <person name="Venkatesh B."/>
            <person name="Kirkness E.F."/>
            <person name="Loh Y.H."/>
            <person name="Halpern A.L."/>
            <person name="Lee A.P."/>
            <person name="Johnson J."/>
            <person name="Dandona N."/>
            <person name="Viswanathan L.D."/>
            <person name="Tay A."/>
            <person name="Venter J.C."/>
            <person name="Strausberg R.L."/>
            <person name="Brenner S."/>
        </authorList>
    </citation>
    <scope>NUCLEOTIDE SEQUENCE [LARGE SCALE GENOMIC DNA]</scope>
</reference>
<dbReference type="InterPro" id="IPR037383">
    <property type="entry name" value="CCDC87"/>
</dbReference>
<reference evidence="2" key="5">
    <citation type="submission" date="2025-09" db="UniProtKB">
        <authorList>
            <consortium name="Ensembl"/>
        </authorList>
    </citation>
    <scope>IDENTIFICATION</scope>
</reference>
<accession>A0A4W3J281</accession>
<evidence type="ECO:0000256" key="1">
    <source>
        <dbReference type="SAM" id="MobiDB-lite"/>
    </source>
</evidence>
<evidence type="ECO:0000313" key="3">
    <source>
        <dbReference type="Proteomes" id="UP000314986"/>
    </source>
</evidence>
<sequence length="878" mass="101525">MENKDSKGENNDDLDPVAQRIYAVNKLRKRYKELLEPLSLFASHFEEKKYLETQLERPVTPIDKSVKKAPTSLSVFCQIIRRRICVKPEIASVSEEHQQALGGIIMAHVKMLWEDVQSSCYDPFLSATENVELGRRITTHIATVCEQLFLHYLYTFDIVRHRDVFTDHANISRFKAQLSVDCTKFLKVLAIKTRIAGEIKALRRSAKSDDEDFVINIYEKSHLDTSVPSSTKQFENQGKPKHTVSKQQPPYTAPTLKYLYELSRPKSGTQKIHSVANDLKEIKENILYLDLEQLYHVLPQDVELVESTVTDRPMEIAAVQNIAALQEDPQPVVKKIRKPNWISNSMKPQSMPNLLKVDILRSETKIAPVQNPNVPLYIPEFKEEYAGVESSVADELRRMSQMSYQVEDDSDPEAQIPPLIQALTRYRSGYHNKVKNQKMQQMLMELEGEESQEKLKQQTKLQKPEHPQPTIITTSMPKKVIVQTTDVRISDRFYSDCIHLDLFPPLFNEFVGEIEPATVKWLDRNLFSGEELQDVYKALIPNIPTNYLLFDQDLVAIPPATESKLSNYTASSTLTRKKKERIFNPKLQIPITNQSSQIHITSDGEIEDPVFEPKPSKKHAMWLQTWKTTITSNDYLKQLASQESDFLKVIYHLYADDAVDDDDEKKAMMVKQLEEQRQEELKIADILSQKQEFVAGTWNINTVMLGGLGKDPNLKDDWEAQEITPEKIKELERIEKIRVLFGGAPEMKKLSSAEILQQRLEQIWTSLHVPDSERLDMAIKYSSFEYYDQFTKALDIWEQAVKLIQDRECLMVKLETFEKFASDPNRFFEKGYRGTSVARLEESKQRDKFYSDLSKIEKSLSNILKEIQKKFQDIVTFK</sequence>
<proteinExistence type="predicted"/>
<dbReference type="PANTHER" id="PTHR16078">
    <property type="entry name" value="COILED-COIL DOMAIN-CONTAINING PROTEIN 87"/>
    <property type="match status" value="1"/>
</dbReference>
<feature type="region of interest" description="Disordered" evidence="1">
    <location>
        <begin position="228"/>
        <end position="248"/>
    </location>
</feature>
<keyword evidence="3" id="KW-1185">Reference proteome</keyword>
<feature type="compositionally biased region" description="Basic and acidic residues" evidence="1">
    <location>
        <begin position="451"/>
        <end position="466"/>
    </location>
</feature>
<evidence type="ECO:0008006" key="4">
    <source>
        <dbReference type="Google" id="ProtNLM"/>
    </source>
</evidence>
<dbReference type="InParanoid" id="A0A4W3J281"/>
<dbReference type="AlphaFoldDB" id="A0A4W3J281"/>
<organism evidence="2 3">
    <name type="scientific">Callorhinchus milii</name>
    <name type="common">Ghost shark</name>
    <dbReference type="NCBI Taxonomy" id="7868"/>
    <lineage>
        <taxon>Eukaryota</taxon>
        <taxon>Metazoa</taxon>
        <taxon>Chordata</taxon>
        <taxon>Craniata</taxon>
        <taxon>Vertebrata</taxon>
        <taxon>Chondrichthyes</taxon>
        <taxon>Holocephali</taxon>
        <taxon>Chimaeriformes</taxon>
        <taxon>Callorhinchidae</taxon>
        <taxon>Callorhinchus</taxon>
    </lineage>
</organism>
<protein>
    <recommendedName>
        <fullName evidence="4">Coiled-coil domain-containing protein 87</fullName>
    </recommendedName>
</protein>
<reference evidence="2" key="4">
    <citation type="submission" date="2025-08" db="UniProtKB">
        <authorList>
            <consortium name="Ensembl"/>
        </authorList>
    </citation>
    <scope>IDENTIFICATION</scope>
</reference>
<dbReference type="GeneTree" id="ENSGT00390000018647"/>
<dbReference type="OMA" id="GEWDWNT"/>
<dbReference type="PANTHER" id="PTHR16078:SF1">
    <property type="entry name" value="COILED-COIL DOMAIN-CONTAINING PROTEIN 87"/>
    <property type="match status" value="1"/>
</dbReference>
<evidence type="ECO:0000313" key="2">
    <source>
        <dbReference type="Ensembl" id="ENSCMIP00000032323.1"/>
    </source>
</evidence>
<feature type="region of interest" description="Disordered" evidence="1">
    <location>
        <begin position="448"/>
        <end position="470"/>
    </location>
</feature>
<reference evidence="3" key="3">
    <citation type="journal article" date="2014" name="Nature">
        <title>Elephant shark genome provides unique insights into gnathostome evolution.</title>
        <authorList>
            <consortium name="International Elephant Shark Genome Sequencing Consortium"/>
            <person name="Venkatesh B."/>
            <person name="Lee A.P."/>
            <person name="Ravi V."/>
            <person name="Maurya A.K."/>
            <person name="Lian M.M."/>
            <person name="Swann J.B."/>
            <person name="Ohta Y."/>
            <person name="Flajnik M.F."/>
            <person name="Sutoh Y."/>
            <person name="Kasahara M."/>
            <person name="Hoon S."/>
            <person name="Gangu V."/>
            <person name="Roy S.W."/>
            <person name="Irimia M."/>
            <person name="Korzh V."/>
            <person name="Kondrychyn I."/>
            <person name="Lim Z.W."/>
            <person name="Tay B.H."/>
            <person name="Tohari S."/>
            <person name="Kong K.W."/>
            <person name="Ho S."/>
            <person name="Lorente-Galdos B."/>
            <person name="Quilez J."/>
            <person name="Marques-Bonet T."/>
            <person name="Raney B.J."/>
            <person name="Ingham P.W."/>
            <person name="Tay A."/>
            <person name="Hillier L.W."/>
            <person name="Minx P."/>
            <person name="Boehm T."/>
            <person name="Wilson R.K."/>
            <person name="Brenner S."/>
            <person name="Warren W.C."/>
        </authorList>
    </citation>
    <scope>NUCLEOTIDE SEQUENCE [LARGE SCALE GENOMIC DNA]</scope>
</reference>
<name>A0A4W3J281_CALMI</name>
<reference evidence="3" key="2">
    <citation type="journal article" date="2007" name="PLoS Biol.">
        <title>Survey sequencing and comparative analysis of the elephant shark (Callorhinchus milii) genome.</title>
        <authorList>
            <person name="Venkatesh B."/>
            <person name="Kirkness E.F."/>
            <person name="Loh Y.H."/>
            <person name="Halpern A.L."/>
            <person name="Lee A.P."/>
            <person name="Johnson J."/>
            <person name="Dandona N."/>
            <person name="Viswanathan L.D."/>
            <person name="Tay A."/>
            <person name="Venter J.C."/>
            <person name="Strausberg R.L."/>
            <person name="Brenner S."/>
        </authorList>
    </citation>
    <scope>NUCLEOTIDE SEQUENCE [LARGE SCALE GENOMIC DNA]</scope>
</reference>
<dbReference type="Gene3D" id="1.20.58.1520">
    <property type="match status" value="1"/>
</dbReference>
<dbReference type="Ensembl" id="ENSCMIT00000032816.1">
    <property type="protein sequence ID" value="ENSCMIP00000032323.1"/>
    <property type="gene ID" value="ENSCMIG00000013814.1"/>
</dbReference>
<dbReference type="Proteomes" id="UP000314986">
    <property type="component" value="Unassembled WGS sequence"/>
</dbReference>